<evidence type="ECO:0000256" key="3">
    <source>
        <dbReference type="ARBA" id="ARBA00023235"/>
    </source>
</evidence>
<dbReference type="GO" id="GO:0003755">
    <property type="term" value="F:peptidyl-prolyl cis-trans isomerase activity"/>
    <property type="evidence" value="ECO:0007669"/>
    <property type="project" value="UniProtKB-UniRule"/>
</dbReference>
<organism evidence="6 7">
    <name type="scientific">Tissierella pigra</name>
    <dbReference type="NCBI Taxonomy" id="2607614"/>
    <lineage>
        <taxon>Bacteria</taxon>
        <taxon>Bacillati</taxon>
        <taxon>Bacillota</taxon>
        <taxon>Tissierellia</taxon>
        <taxon>Tissierellales</taxon>
        <taxon>Tissierellaceae</taxon>
        <taxon>Tissierella</taxon>
    </lineage>
</organism>
<comment type="catalytic activity">
    <reaction evidence="4">
        <text>[protein]-peptidylproline (omega=180) = [protein]-peptidylproline (omega=0)</text>
        <dbReference type="Rhea" id="RHEA:16237"/>
        <dbReference type="Rhea" id="RHEA-COMP:10747"/>
        <dbReference type="Rhea" id="RHEA-COMP:10748"/>
        <dbReference type="ChEBI" id="CHEBI:83833"/>
        <dbReference type="ChEBI" id="CHEBI:83834"/>
        <dbReference type="EC" id="5.2.1.8"/>
    </reaction>
</comment>
<dbReference type="PROSITE" id="PS50072">
    <property type="entry name" value="CSA_PPIASE_2"/>
    <property type="match status" value="1"/>
</dbReference>
<evidence type="ECO:0000313" key="7">
    <source>
        <dbReference type="Proteomes" id="UP000469523"/>
    </source>
</evidence>
<dbReference type="Gene3D" id="2.40.100.10">
    <property type="entry name" value="Cyclophilin-like"/>
    <property type="match status" value="1"/>
</dbReference>
<dbReference type="PRINTS" id="PR00153">
    <property type="entry name" value="CSAPPISMRASE"/>
</dbReference>
<dbReference type="PROSITE" id="PS51257">
    <property type="entry name" value="PROKAR_LIPOPROTEIN"/>
    <property type="match status" value="1"/>
</dbReference>
<protein>
    <recommendedName>
        <fullName evidence="4">Peptidyl-prolyl cis-trans isomerase</fullName>
        <shortName evidence="4">PPIase</shortName>
        <ecNumber evidence="4">5.2.1.8</ecNumber>
    </recommendedName>
</protein>
<keyword evidence="2 4" id="KW-0697">Rotamase</keyword>
<sequence length="239" mass="27167">MKRKNLIFIILILTMILSSCKKDNTGQVVNGYTEIGELKLEQVQMPEVGEEIAVITTNMGIMKIRLFPDIAPMAVENFTTLAKEGFYNGIKITRIEPNYLIQSGKHKDYEKGKSIFGDPFDDEFDENYVHITGAVGLAKVEPNKNRSTFYIVYRKGLEEEYFEMMREMDEDGQSKDIIDAYEALGGISALDGEYTIFAQVFYGIDTVMEINNLEIDPLNMEPIKDVVIETIEIVPFEGK</sequence>
<feature type="chain" id="PRO_5027138679" description="Peptidyl-prolyl cis-trans isomerase" evidence="4">
    <location>
        <begin position="22"/>
        <end position="239"/>
    </location>
</feature>
<dbReference type="InterPro" id="IPR044666">
    <property type="entry name" value="Cyclophilin_A-like"/>
</dbReference>
<dbReference type="PANTHER" id="PTHR45625:SF4">
    <property type="entry name" value="PEPTIDYLPROLYL ISOMERASE DOMAIN AND WD REPEAT-CONTAINING PROTEIN 1"/>
    <property type="match status" value="1"/>
</dbReference>
<keyword evidence="7" id="KW-1185">Reference proteome</keyword>
<name>A0A6N7Y3Z0_9FIRM</name>
<evidence type="ECO:0000256" key="2">
    <source>
        <dbReference type="ARBA" id="ARBA00023110"/>
    </source>
</evidence>
<feature type="signal peptide" evidence="4">
    <location>
        <begin position="1"/>
        <end position="21"/>
    </location>
</feature>
<comment type="similarity">
    <text evidence="4">Belongs to the cyclophilin-type PPIase family.</text>
</comment>
<dbReference type="SUPFAM" id="SSF50891">
    <property type="entry name" value="Cyclophilin-like"/>
    <property type="match status" value="1"/>
</dbReference>
<keyword evidence="4" id="KW-0732">Signal</keyword>
<evidence type="ECO:0000313" key="6">
    <source>
        <dbReference type="EMBL" id="MSU02750.1"/>
    </source>
</evidence>
<dbReference type="AlphaFoldDB" id="A0A6N7Y3Z0"/>
<proteinExistence type="inferred from homology"/>
<evidence type="ECO:0000259" key="5">
    <source>
        <dbReference type="PROSITE" id="PS50072"/>
    </source>
</evidence>
<dbReference type="EMBL" id="VUNQ01000042">
    <property type="protein sequence ID" value="MSU02750.1"/>
    <property type="molecule type" value="Genomic_DNA"/>
</dbReference>
<dbReference type="InterPro" id="IPR002130">
    <property type="entry name" value="Cyclophilin-type_PPIase_dom"/>
</dbReference>
<keyword evidence="3 4" id="KW-0413">Isomerase</keyword>
<dbReference type="InterPro" id="IPR029000">
    <property type="entry name" value="Cyclophilin-like_dom_sf"/>
</dbReference>
<evidence type="ECO:0000256" key="1">
    <source>
        <dbReference type="ARBA" id="ARBA00002388"/>
    </source>
</evidence>
<dbReference type="RefSeq" id="WP_154441872.1">
    <property type="nucleotide sequence ID" value="NZ_VUNQ01000042.1"/>
</dbReference>
<evidence type="ECO:0000256" key="4">
    <source>
        <dbReference type="RuleBase" id="RU363019"/>
    </source>
</evidence>
<dbReference type="CDD" id="cd00317">
    <property type="entry name" value="cyclophilin"/>
    <property type="match status" value="1"/>
</dbReference>
<dbReference type="PANTHER" id="PTHR45625">
    <property type="entry name" value="PEPTIDYL-PROLYL CIS-TRANS ISOMERASE-RELATED"/>
    <property type="match status" value="1"/>
</dbReference>
<dbReference type="Proteomes" id="UP000469523">
    <property type="component" value="Unassembled WGS sequence"/>
</dbReference>
<comment type="caution">
    <text evidence="6">The sequence shown here is derived from an EMBL/GenBank/DDBJ whole genome shotgun (WGS) entry which is preliminary data.</text>
</comment>
<reference evidence="6 7" key="1">
    <citation type="submission" date="2019-09" db="EMBL/GenBank/DDBJ databases">
        <title>In-depth cultivation of the pig gut microbiome towards novel bacterial diversity and tailored functional studies.</title>
        <authorList>
            <person name="Wylensek D."/>
            <person name="Hitch T.C.A."/>
            <person name="Clavel T."/>
        </authorList>
    </citation>
    <scope>NUCLEOTIDE SEQUENCE [LARGE SCALE GENOMIC DNA]</scope>
    <source>
        <strain evidence="6 7">WCA3-693-APC-4?</strain>
    </source>
</reference>
<feature type="domain" description="PPIase cyclophilin-type" evidence="5">
    <location>
        <begin position="51"/>
        <end position="233"/>
    </location>
</feature>
<comment type="function">
    <text evidence="1 4">PPIases accelerate the folding of proteins. It catalyzes the cis-trans isomerization of proline imidic peptide bonds in oligopeptides.</text>
</comment>
<dbReference type="Pfam" id="PF00160">
    <property type="entry name" value="Pro_isomerase"/>
    <property type="match status" value="1"/>
</dbReference>
<accession>A0A6N7Y3Z0</accession>
<dbReference type="EC" id="5.2.1.8" evidence="4"/>
<gene>
    <name evidence="6" type="ORF">FYJ83_14910</name>
</gene>